<sequence>MTERAKFQLKLWGTRGGLSVSGPQFVEFGGNTTCIEMRCGDDVMMFDAGSGALSAGAAMAAEGCRDVTLFFTHTHYDHICGLPFFKPLYCKQSQLRLWSGHMGAAMTTRQMLKEFMRDPFFPIGPDYCSAGIDARDFKVGDVLTPHPGVHIQTGLLNHPGNAVGYRVEFGGRSIAIITDTEHEPGVLDPAVLRLIDKVDLFLYDATFTDAEMATYKGFGHSSWQQAVRLAQAAGAKQVGFIHHSFHRSDADLLQIEQDAKAQFAGAFCGRELQVIDL</sequence>
<dbReference type="Pfam" id="PF12706">
    <property type="entry name" value="Lactamase_B_2"/>
    <property type="match status" value="1"/>
</dbReference>
<dbReference type="GO" id="GO:0042781">
    <property type="term" value="F:3'-tRNA processing endoribonuclease activity"/>
    <property type="evidence" value="ECO:0007669"/>
    <property type="project" value="TreeGrafter"/>
</dbReference>
<dbReference type="Proteomes" id="UP001157355">
    <property type="component" value="Unassembled WGS sequence"/>
</dbReference>
<name>A0AA37TXN8_9RHOB</name>
<dbReference type="CDD" id="cd07715">
    <property type="entry name" value="TaR3-like_MBL-fold"/>
    <property type="match status" value="1"/>
</dbReference>
<dbReference type="AlphaFoldDB" id="A0AA37TXN8"/>
<organism evidence="2 3">
    <name type="scientific">Cypionkella aquatica</name>
    <dbReference type="NCBI Taxonomy" id="1756042"/>
    <lineage>
        <taxon>Bacteria</taxon>
        <taxon>Pseudomonadati</taxon>
        <taxon>Pseudomonadota</taxon>
        <taxon>Alphaproteobacteria</taxon>
        <taxon>Rhodobacterales</taxon>
        <taxon>Paracoccaceae</taxon>
        <taxon>Cypionkella</taxon>
    </lineage>
</organism>
<gene>
    <name evidence="2" type="ORF">GCM10010873_13260</name>
</gene>
<dbReference type="InterPro" id="IPR001279">
    <property type="entry name" value="Metallo-B-lactamas"/>
</dbReference>
<dbReference type="SMART" id="SM00849">
    <property type="entry name" value="Lactamase_B"/>
    <property type="match status" value="1"/>
</dbReference>
<comment type="caution">
    <text evidence="2">The sequence shown here is derived from an EMBL/GenBank/DDBJ whole genome shotgun (WGS) entry which is preliminary data.</text>
</comment>
<proteinExistence type="predicted"/>
<dbReference type="RefSeq" id="WP_284324553.1">
    <property type="nucleotide sequence ID" value="NZ_BSPP01000004.1"/>
</dbReference>
<dbReference type="PANTHER" id="PTHR46018">
    <property type="entry name" value="ZINC PHOSPHODIESTERASE ELAC PROTEIN 1"/>
    <property type="match status" value="1"/>
</dbReference>
<evidence type="ECO:0000313" key="3">
    <source>
        <dbReference type="Proteomes" id="UP001157355"/>
    </source>
</evidence>
<accession>A0AA37TXN8</accession>
<dbReference type="InterPro" id="IPR036866">
    <property type="entry name" value="RibonucZ/Hydroxyglut_hydro"/>
</dbReference>
<keyword evidence="3" id="KW-1185">Reference proteome</keyword>
<dbReference type="SUPFAM" id="SSF56281">
    <property type="entry name" value="Metallo-hydrolase/oxidoreductase"/>
    <property type="match status" value="1"/>
</dbReference>
<evidence type="ECO:0000313" key="2">
    <source>
        <dbReference type="EMBL" id="GLS86352.1"/>
    </source>
</evidence>
<reference evidence="2 3" key="1">
    <citation type="journal article" date="2014" name="Int. J. Syst. Evol. Microbiol.">
        <title>Complete genome sequence of Corynebacterium casei LMG S-19264T (=DSM 44701T), isolated from a smear-ripened cheese.</title>
        <authorList>
            <consortium name="US DOE Joint Genome Institute (JGI-PGF)"/>
            <person name="Walter F."/>
            <person name="Albersmeier A."/>
            <person name="Kalinowski J."/>
            <person name="Ruckert C."/>
        </authorList>
    </citation>
    <scope>NUCLEOTIDE SEQUENCE [LARGE SCALE GENOMIC DNA]</scope>
    <source>
        <strain evidence="2 3">NBRC 111766</strain>
    </source>
</reference>
<evidence type="ECO:0000259" key="1">
    <source>
        <dbReference type="SMART" id="SM00849"/>
    </source>
</evidence>
<dbReference type="PANTHER" id="PTHR46018:SF2">
    <property type="entry name" value="ZINC PHOSPHODIESTERASE ELAC PROTEIN 1"/>
    <property type="match status" value="1"/>
</dbReference>
<protein>
    <submittedName>
        <fullName evidence="2">MBL fold metallo-hydrolase</fullName>
    </submittedName>
</protein>
<dbReference type="EMBL" id="BSPP01000004">
    <property type="protein sequence ID" value="GLS86352.1"/>
    <property type="molecule type" value="Genomic_DNA"/>
</dbReference>
<feature type="domain" description="Metallo-beta-lactamase" evidence="1">
    <location>
        <begin position="31"/>
        <end position="242"/>
    </location>
</feature>
<dbReference type="Gene3D" id="3.60.15.10">
    <property type="entry name" value="Ribonuclease Z/Hydroxyacylglutathione hydrolase-like"/>
    <property type="match status" value="1"/>
</dbReference>